<accession>B8HME9</accession>
<name>B8HME9_CYAP4</name>
<dbReference type="Gene3D" id="3.40.50.880">
    <property type="match status" value="1"/>
</dbReference>
<feature type="active site" description="Charge relay system" evidence="10">
    <location>
        <position position="218"/>
    </location>
</feature>
<dbReference type="NCBIfam" id="TIGR02069">
    <property type="entry name" value="cyanophycinase"/>
    <property type="match status" value="1"/>
</dbReference>
<evidence type="ECO:0000256" key="2">
    <source>
        <dbReference type="ARBA" id="ARBA00002039"/>
    </source>
</evidence>
<dbReference type="KEGG" id="cyn:Cyan7425_4853"/>
<keyword evidence="7 9" id="KW-0378">Hydrolase</keyword>
<dbReference type="GO" id="GO:0006508">
    <property type="term" value="P:proteolysis"/>
    <property type="evidence" value="ECO:0007669"/>
    <property type="project" value="UniProtKB-KW"/>
</dbReference>
<dbReference type="HOGENOM" id="CLU_053928_0_0_3"/>
<evidence type="ECO:0000256" key="9">
    <source>
        <dbReference type="PIRNR" id="PIRNR032067"/>
    </source>
</evidence>
<sequence>MLQLNMLQLDVHPSKPTMLQRTKSAVMAIGGAEDKIRGRHILQAFFQRAGSKDAYIAVIPSASREPESMGRMYQDIFLEMGAKAVEVFLVTDRAQGEESELLSQLQHCTGVFLSGGDQLRLSDLLADTPLLEQLKNQVWQGQTVLAGTSAGAAVLGERMIASGGSGEAPNRALVDMTAGLGIIPSVIVDQHFYNRNRLARLISAIAAYPDKLGIGIDEDTCALFEADGLLQVLGKGAVTIVDPRDVTHTNHDAIGLTDPLSIYNLRLHVLSHGDCYDLHRHEVLSQSSGLPPFDRSS</sequence>
<dbReference type="STRING" id="395961.Cyan7425_4853"/>
<proteinExistence type="inferred from homology"/>
<dbReference type="GO" id="GO:0008241">
    <property type="term" value="F:peptidyl-dipeptidase activity"/>
    <property type="evidence" value="ECO:0007669"/>
    <property type="project" value="UniProtKB-EC"/>
</dbReference>
<comment type="function">
    <text evidence="2 9">Exopeptidase that catalyzes the hydrolytic cleavage of multi-L-arginyl-poly-L-aspartic acid (cyanophycin; a water-insoluble reserve polymer) into aspartate-arginine dipeptides.</text>
</comment>
<evidence type="ECO:0000256" key="5">
    <source>
        <dbReference type="ARBA" id="ARBA00015719"/>
    </source>
</evidence>
<gene>
    <name evidence="11" type="ordered locus">Cyan7425_4853</name>
</gene>
<feature type="active site" description="Charge relay system" evidence="10">
    <location>
        <position position="191"/>
    </location>
</feature>
<evidence type="ECO:0000256" key="6">
    <source>
        <dbReference type="ARBA" id="ARBA00022670"/>
    </source>
</evidence>
<dbReference type="PANTHER" id="PTHR36175">
    <property type="entry name" value="CYANOPHYCINASE"/>
    <property type="match status" value="1"/>
</dbReference>
<dbReference type="PIRSF" id="PIRSF032067">
    <property type="entry name" value="Cyanophycinase"/>
    <property type="match status" value="1"/>
</dbReference>
<dbReference type="Pfam" id="PF03575">
    <property type="entry name" value="Peptidase_S51"/>
    <property type="match status" value="1"/>
</dbReference>
<evidence type="ECO:0000256" key="4">
    <source>
        <dbReference type="ARBA" id="ARBA00013115"/>
    </source>
</evidence>
<dbReference type="AlphaFoldDB" id="B8HME9"/>
<evidence type="ECO:0000313" key="11">
    <source>
        <dbReference type="EMBL" id="ACL47156.1"/>
    </source>
</evidence>
<dbReference type="eggNOG" id="COG4242">
    <property type="taxonomic scope" value="Bacteria"/>
</dbReference>
<dbReference type="GO" id="GO:0008236">
    <property type="term" value="F:serine-type peptidase activity"/>
    <property type="evidence" value="ECO:0007669"/>
    <property type="project" value="UniProtKB-KW"/>
</dbReference>
<feature type="active site" description="Charge relay system" evidence="10">
    <location>
        <position position="149"/>
    </location>
</feature>
<organism evidence="11">
    <name type="scientific">Cyanothece sp. (strain PCC 7425 / ATCC 29141)</name>
    <dbReference type="NCBI Taxonomy" id="395961"/>
    <lineage>
        <taxon>Bacteria</taxon>
        <taxon>Bacillati</taxon>
        <taxon>Cyanobacteriota</taxon>
        <taxon>Cyanophyceae</taxon>
        <taxon>Gomontiellales</taxon>
        <taxon>Cyanothecaceae</taxon>
        <taxon>Cyanothece</taxon>
    </lineage>
</organism>
<keyword evidence="6 9" id="KW-0645">Protease</keyword>
<comment type="similarity">
    <text evidence="3 9">Belongs to the peptidase S51 family.</text>
</comment>
<comment type="catalytic activity">
    <reaction evidence="1 9">
        <text>[L-4-(L-arginin-2-N-yl)aspartate](n) + H2O = [L-4-(L-arginin-2-N-yl)aspartate](n-1) + L-4-(L-arginin-2-N-yl)aspartate</text>
        <dbReference type="Rhea" id="RHEA:12845"/>
        <dbReference type="Rhea" id="RHEA-COMP:13728"/>
        <dbReference type="Rhea" id="RHEA-COMP:13734"/>
        <dbReference type="ChEBI" id="CHEBI:15377"/>
        <dbReference type="ChEBI" id="CHEBI:137986"/>
        <dbReference type="ChEBI" id="CHEBI:137991"/>
        <dbReference type="EC" id="3.4.15.6"/>
    </reaction>
</comment>
<dbReference type="CDD" id="cd03145">
    <property type="entry name" value="GAT1_cyanophycinase"/>
    <property type="match status" value="1"/>
</dbReference>
<evidence type="ECO:0000256" key="8">
    <source>
        <dbReference type="ARBA" id="ARBA00022825"/>
    </source>
</evidence>
<evidence type="ECO:0000256" key="1">
    <source>
        <dbReference type="ARBA" id="ARBA00001092"/>
    </source>
</evidence>
<evidence type="ECO:0000256" key="10">
    <source>
        <dbReference type="PIRSR" id="PIRSR032067-1"/>
    </source>
</evidence>
<dbReference type="EMBL" id="CP001344">
    <property type="protein sequence ID" value="ACL47156.1"/>
    <property type="molecule type" value="Genomic_DNA"/>
</dbReference>
<dbReference type="InterPro" id="IPR005320">
    <property type="entry name" value="Peptidase_S51"/>
</dbReference>
<dbReference type="EC" id="3.4.15.6" evidence="4 9"/>
<protein>
    <recommendedName>
        <fullName evidence="5 9">Cyanophycinase</fullName>
        <ecNumber evidence="4 9">3.4.15.6</ecNumber>
    </recommendedName>
</protein>
<dbReference type="PANTHER" id="PTHR36175:SF1">
    <property type="entry name" value="CYANOPHYCINASE"/>
    <property type="match status" value="1"/>
</dbReference>
<keyword evidence="8 9" id="KW-0720">Serine protease</keyword>
<evidence type="ECO:0000256" key="3">
    <source>
        <dbReference type="ARBA" id="ARBA00006534"/>
    </source>
</evidence>
<dbReference type="MEROPS" id="S51.003"/>
<evidence type="ECO:0000256" key="7">
    <source>
        <dbReference type="ARBA" id="ARBA00022801"/>
    </source>
</evidence>
<dbReference type="InterPro" id="IPR011811">
    <property type="entry name" value="Peptidase_S51_cyanophycinase"/>
</dbReference>
<dbReference type="SUPFAM" id="SSF52317">
    <property type="entry name" value="Class I glutamine amidotransferase-like"/>
    <property type="match status" value="1"/>
</dbReference>
<reference evidence="11" key="1">
    <citation type="submission" date="2009-01" db="EMBL/GenBank/DDBJ databases">
        <title>Complete sequence of chromosome Cyanothece sp. PCC 7425.</title>
        <authorList>
            <consortium name="US DOE Joint Genome Institute"/>
            <person name="Lucas S."/>
            <person name="Copeland A."/>
            <person name="Lapidus A."/>
            <person name="Glavina del Rio T."/>
            <person name="Dalin E."/>
            <person name="Tice H."/>
            <person name="Bruce D."/>
            <person name="Goodwin L."/>
            <person name="Pitluck S."/>
            <person name="Sims D."/>
            <person name="Meineke L."/>
            <person name="Brettin T."/>
            <person name="Detter J.C."/>
            <person name="Han C."/>
            <person name="Larimer F."/>
            <person name="Land M."/>
            <person name="Hauser L."/>
            <person name="Kyrpides N."/>
            <person name="Ovchinnikova G."/>
            <person name="Liberton M."/>
            <person name="Stoeckel J."/>
            <person name="Banerjee A."/>
            <person name="Singh A."/>
            <person name="Page L."/>
            <person name="Sato H."/>
            <person name="Zhao L."/>
            <person name="Sherman L."/>
            <person name="Pakrasi H."/>
            <person name="Richardson P."/>
        </authorList>
    </citation>
    <scope>NUCLEOTIDE SEQUENCE</scope>
    <source>
        <strain evidence="11">PCC 7425</strain>
    </source>
</reference>
<dbReference type="InterPro" id="IPR029062">
    <property type="entry name" value="Class_I_gatase-like"/>
</dbReference>